<dbReference type="PROSITE" id="PS50011">
    <property type="entry name" value="PROTEIN_KINASE_DOM"/>
    <property type="match status" value="2"/>
</dbReference>
<keyword evidence="11" id="KW-0812">Transmembrane</keyword>
<evidence type="ECO:0000256" key="10">
    <source>
        <dbReference type="ARBA" id="ARBA00023180"/>
    </source>
</evidence>
<evidence type="ECO:0000256" key="3">
    <source>
        <dbReference type="ARBA" id="ARBA00022527"/>
    </source>
</evidence>
<dbReference type="PANTHER" id="PTHR27002">
    <property type="entry name" value="RECEPTOR-LIKE SERINE/THREONINE-PROTEIN KINASE SD1-8"/>
    <property type="match status" value="1"/>
</dbReference>
<keyword evidence="10" id="KW-0325">Glycoprotein</keyword>
<keyword evidence="2" id="KW-1003">Cell membrane</keyword>
<evidence type="ECO:0000313" key="16">
    <source>
        <dbReference type="RefSeq" id="XP_060669818.1"/>
    </source>
</evidence>
<evidence type="ECO:0000256" key="9">
    <source>
        <dbReference type="ARBA" id="ARBA00023157"/>
    </source>
</evidence>
<dbReference type="Pfam" id="PF08276">
    <property type="entry name" value="PAN_2"/>
    <property type="match status" value="2"/>
</dbReference>
<evidence type="ECO:0000256" key="7">
    <source>
        <dbReference type="ARBA" id="ARBA00022777"/>
    </source>
</evidence>
<dbReference type="Pfam" id="PF01453">
    <property type="entry name" value="B_lectin"/>
    <property type="match status" value="2"/>
</dbReference>
<evidence type="ECO:0000256" key="4">
    <source>
        <dbReference type="ARBA" id="ARBA00022679"/>
    </source>
</evidence>
<reference evidence="15" key="1">
    <citation type="submission" date="2025-05" db="UniProtKB">
        <authorList>
            <consortium name="RefSeq"/>
        </authorList>
    </citation>
    <scope>NUCLEOTIDE SEQUENCE [LARGE SCALE GENOMIC DNA]</scope>
</reference>
<dbReference type="Gene3D" id="2.90.10.10">
    <property type="entry name" value="Bulb-type lectin domain"/>
    <property type="match status" value="2"/>
</dbReference>
<evidence type="ECO:0000259" key="14">
    <source>
        <dbReference type="PROSITE" id="PS50948"/>
    </source>
</evidence>
<feature type="domain" description="Apple" evidence="14">
    <location>
        <begin position="314"/>
        <end position="394"/>
    </location>
</feature>
<dbReference type="InterPro" id="IPR003609">
    <property type="entry name" value="Pan_app"/>
</dbReference>
<feature type="domain" description="Protein kinase" evidence="12">
    <location>
        <begin position="1389"/>
        <end position="1663"/>
    </location>
</feature>
<keyword evidence="15" id="KW-1185">Reference proteome</keyword>
<keyword evidence="3" id="KW-0723">Serine/threonine-protein kinase</keyword>
<organism evidence="15 16">
    <name type="scientific">Ziziphus jujuba</name>
    <name type="common">Chinese jujube</name>
    <name type="synonym">Ziziphus sativa</name>
    <dbReference type="NCBI Taxonomy" id="326968"/>
    <lineage>
        <taxon>Eukaryota</taxon>
        <taxon>Viridiplantae</taxon>
        <taxon>Streptophyta</taxon>
        <taxon>Embryophyta</taxon>
        <taxon>Tracheophyta</taxon>
        <taxon>Spermatophyta</taxon>
        <taxon>Magnoliopsida</taxon>
        <taxon>eudicotyledons</taxon>
        <taxon>Gunneridae</taxon>
        <taxon>Pentapetalae</taxon>
        <taxon>rosids</taxon>
        <taxon>fabids</taxon>
        <taxon>Rosales</taxon>
        <taxon>Rhamnaceae</taxon>
        <taxon>Paliureae</taxon>
        <taxon>Ziziphus</taxon>
    </lineage>
</organism>
<keyword evidence="7" id="KW-0418">Kinase</keyword>
<dbReference type="InterPro" id="IPR001245">
    <property type="entry name" value="Ser-Thr/Tyr_kinase_cat_dom"/>
</dbReference>
<dbReference type="CDD" id="cd14066">
    <property type="entry name" value="STKc_IRAK"/>
    <property type="match status" value="2"/>
</dbReference>
<dbReference type="SMART" id="SM00220">
    <property type="entry name" value="S_TKc"/>
    <property type="match status" value="2"/>
</dbReference>
<comment type="subcellular location">
    <subcellularLocation>
        <location evidence="1">Cell membrane</location>
        <topology evidence="1">Single-pass type I membrane protein</topology>
    </subcellularLocation>
</comment>
<gene>
    <name evidence="16" type="primary">LOC107428940</name>
</gene>
<name>A0ABM3ZZA3_ZIZJJ</name>
<feature type="transmembrane region" description="Helical" evidence="11">
    <location>
        <begin position="1303"/>
        <end position="1324"/>
    </location>
</feature>
<dbReference type="SMART" id="SM00473">
    <property type="entry name" value="PAN_AP"/>
    <property type="match status" value="2"/>
</dbReference>
<evidence type="ECO:0000256" key="1">
    <source>
        <dbReference type="ARBA" id="ARBA00004251"/>
    </source>
</evidence>
<feature type="domain" description="Protein kinase" evidence="12">
    <location>
        <begin position="487"/>
        <end position="772"/>
    </location>
</feature>
<dbReference type="InterPro" id="IPR001480">
    <property type="entry name" value="Bulb-type_lectin_dom"/>
</dbReference>
<keyword evidence="6" id="KW-0547">Nucleotide-binding</keyword>
<dbReference type="Pfam" id="PF07714">
    <property type="entry name" value="PK_Tyr_Ser-Thr"/>
    <property type="match status" value="2"/>
</dbReference>
<dbReference type="SUPFAM" id="SSF51110">
    <property type="entry name" value="alpha-D-mannose-specific plant lectins"/>
    <property type="match status" value="2"/>
</dbReference>
<feature type="domain" description="Bulb-type lectin" evidence="13">
    <location>
        <begin position="38"/>
        <end position="160"/>
    </location>
</feature>
<evidence type="ECO:0000256" key="5">
    <source>
        <dbReference type="ARBA" id="ARBA00022729"/>
    </source>
</evidence>
<proteinExistence type="predicted"/>
<evidence type="ECO:0000256" key="11">
    <source>
        <dbReference type="SAM" id="Phobius"/>
    </source>
</evidence>
<protein>
    <submittedName>
        <fullName evidence="16">Uncharacterized protein LOC107428940</fullName>
    </submittedName>
</protein>
<evidence type="ECO:0000256" key="6">
    <source>
        <dbReference type="ARBA" id="ARBA00022741"/>
    </source>
</evidence>
<dbReference type="PROSITE" id="PS50927">
    <property type="entry name" value="BULB_LECTIN"/>
    <property type="match status" value="2"/>
</dbReference>
<dbReference type="CDD" id="cd00028">
    <property type="entry name" value="B_lectin"/>
    <property type="match status" value="2"/>
</dbReference>
<dbReference type="Proteomes" id="UP001652623">
    <property type="component" value="Chromosome 1"/>
</dbReference>
<dbReference type="InterPro" id="IPR036426">
    <property type="entry name" value="Bulb-type_lectin_dom_sf"/>
</dbReference>
<evidence type="ECO:0000256" key="2">
    <source>
        <dbReference type="ARBA" id="ARBA00022475"/>
    </source>
</evidence>
<dbReference type="InterPro" id="IPR000719">
    <property type="entry name" value="Prot_kinase_dom"/>
</dbReference>
<keyword evidence="9" id="KW-1015">Disulfide bond</keyword>
<keyword evidence="11" id="KW-0472">Membrane</keyword>
<dbReference type="InterPro" id="IPR011009">
    <property type="entry name" value="Kinase-like_dom_sf"/>
</dbReference>
<keyword evidence="8" id="KW-0067">ATP-binding</keyword>
<dbReference type="Gene3D" id="1.10.510.10">
    <property type="entry name" value="Transferase(Phosphotransferase) domain 1"/>
    <property type="match status" value="2"/>
</dbReference>
<dbReference type="SMART" id="SM00108">
    <property type="entry name" value="B_lectin"/>
    <property type="match status" value="2"/>
</dbReference>
<evidence type="ECO:0000313" key="15">
    <source>
        <dbReference type="Proteomes" id="UP001652623"/>
    </source>
</evidence>
<feature type="domain" description="Bulb-type lectin" evidence="13">
    <location>
        <begin position="934"/>
        <end position="1056"/>
    </location>
</feature>
<evidence type="ECO:0000256" key="8">
    <source>
        <dbReference type="ARBA" id="ARBA00022840"/>
    </source>
</evidence>
<evidence type="ECO:0000259" key="13">
    <source>
        <dbReference type="PROSITE" id="PS50927"/>
    </source>
</evidence>
<dbReference type="Gene3D" id="3.30.200.20">
    <property type="entry name" value="Phosphorylase Kinase, domain 1"/>
    <property type="match status" value="2"/>
</dbReference>
<dbReference type="SUPFAM" id="SSF56112">
    <property type="entry name" value="Protein kinase-like (PK-like)"/>
    <property type="match status" value="2"/>
</dbReference>
<dbReference type="PANTHER" id="PTHR27002:SF944">
    <property type="entry name" value="G-TYPE LECTIN S-RECEPTOR-LIKE SERINE_THREONINE-PROTEIN KINASE CES101"/>
    <property type="match status" value="1"/>
</dbReference>
<dbReference type="InterPro" id="IPR008271">
    <property type="entry name" value="Ser/Thr_kinase_AS"/>
</dbReference>
<keyword evidence="11" id="KW-1133">Transmembrane helix</keyword>
<accession>A0ABM3ZZA3</accession>
<dbReference type="GeneID" id="107428940"/>
<reference evidence="16" key="2">
    <citation type="submission" date="2025-08" db="UniProtKB">
        <authorList>
            <consortium name="RefSeq"/>
        </authorList>
    </citation>
    <scope>IDENTIFICATION</scope>
    <source>
        <tissue evidence="16">Seedling</tissue>
    </source>
</reference>
<dbReference type="PROSITE" id="PS50948">
    <property type="entry name" value="PAN"/>
    <property type="match status" value="2"/>
</dbReference>
<evidence type="ECO:0000259" key="12">
    <source>
        <dbReference type="PROSITE" id="PS50011"/>
    </source>
</evidence>
<dbReference type="RefSeq" id="XP_060669818.1">
    <property type="nucleotide sequence ID" value="XM_060813835.1"/>
</dbReference>
<feature type="domain" description="Apple" evidence="14">
    <location>
        <begin position="1211"/>
        <end position="1291"/>
    </location>
</feature>
<keyword evidence="4" id="KW-0808">Transferase</keyword>
<dbReference type="CDD" id="cd01098">
    <property type="entry name" value="PAN_AP_plant"/>
    <property type="match status" value="1"/>
</dbReference>
<sequence>MASILIEVLYLFESDMKTSKVFLFINIFLCLLCSSQALDTIKPGMTLHSDETLISAGGVFELGFFTPSKSTHEHLGIWFKNDRNKKPVWVALREISFIKSTGFLTIQYDGNLVISDILTVTNIINSGALAASNETSAKILDTGNLILMERGKTIWQSFDNPTDTLLPGMSLGWFNMNTDRFRMRHLTSWLNPSDPNNGDYSLGIDPSNMTKFNVWRKDAYQQIGFWDGHIFRFFFQSSLANHYNISFESNSKDSYLTFNRAGSNILSWFVLESDGFIKEFKMVGEEISSVNHSLCDATLPRNSTGCLALTPMTCKDEDYFTDIRGFIPNSRVVIWPASSDAGDCELMCRSNCSCVGYVFLVDNGTGCKLYYGNKDDLLKNIGRGNNTVYVRGDASKSDHRKKRNLVLIIIALPTPLILIILIKFRNKVHCLGIKGRPGGMQEVQTSLAFQLRTNSDQNRGVIEFSINKDHELPLVSFSSVMAATDNFSIWNKIGEGGFGPVYKGKLQGHNIAVKKLSKHSRQGLTEFKNELQLLYRVQHRNLVKLLGCCIEQEEKILIYEYMANTSLDSFIFDPVRQSLLDWRKRKHIIEGIAQGLLYLHKYSRLRIIHRDLKTSNILLDNCMNPKISDFGLARILFENECQTKTMRVVGTYGYMSPEYAIHGLYSIKSDVFSFGVILLEIVSGRKNATFDVGNRSLNLLGYAWDTWAGGRCMELMDPSMDATCSVDDIMLCIQVGLLCVQESAADRPTMSDVVAMFSNERMSLPKPKQPAFYTVLYAADGSLSTPSQNIVTISVVEARADLVCVQESAENRPTMSDVVLMFRNEMVNSSMPRQPAYSTLLNAADGSISRRQSSSQNLVTILAEHRQGSKATGPYKGHHSINKIWQWIASVDLSNEYWHPLRISTIFVSNMKTSKAFFVSCSILCCFLCFSHSLDTLKPGEILHSNETLISSAGVFELGFFTSSKSDSQYLGIWFKNDRNKKPVWVANRENPLGYATGILRIWYDGNLVLNDARTIPITVNNGAAATSNETSAKLLDSGNFMLTEGQKIIWQSFDYPTDTFLPGMNLGWFNIDTDDPRKLHLSSWLSPSDPSRGLYSLGLDGSDKTKFRVWRRGGAYQQIGFWDGHVFRFFFQSSLDNYQNFSFVSNSKDIYLTLNNKESNIISWLVLASDGLINDFRMVGQDISSVNYSLCDATLPHNSTGCLVLTPSMCKDGDNFSDIKGLIPNSMVVTWKGRMGRSDCELICKSNCSCVAYASSDDNDGTECELLYGNKADLLNNKGRGNNTIYVREDASDSDPERTRKVLLIITIVLTPLVLIFMAKFLYGLWRRFDSSGNNGSPGGMTEGQTAITAQLGTNNDPSRADVIELGTKDHELPLLSFSSVVAATDSFSVQNKLGEGGFGPVYKGKLHGHDIAVKRLSKNSGQGSVEFKNEVQLISKLQHTNLVKLLGCCIEHEEKILIYEYMANKSLDSFIFDPVKQPLLDWRKRKHIIEGIAQGLLYLHKYSRVRIIHRDLKTSNILLDNSMNPKISDFGMARILFESESRPETKRIAGTYGYMSPEYAVHGFYSTKSDVFSFGVIVLEIMSGRKNANFYEPNCSLNLLGYAWELWNGERWMKLIDPTLDNSSLYDTKLCIQVGLLCVQENADDRPTMSDVVSILSNEGMSLPTPKQPAYSTILNAAASSTSGRHTPTHNLASVSLVEAR</sequence>
<keyword evidence="5" id="KW-0732">Signal</keyword>
<dbReference type="PROSITE" id="PS00108">
    <property type="entry name" value="PROTEIN_KINASE_ST"/>
    <property type="match status" value="2"/>
</dbReference>